<comment type="cofactor">
    <cofactor evidence="1">
        <name>a divalent metal cation</name>
        <dbReference type="ChEBI" id="CHEBI:60240"/>
    </cofactor>
</comment>
<dbReference type="NCBIfam" id="TIGR00172">
    <property type="entry name" value="maf"/>
    <property type="match status" value="1"/>
</dbReference>
<dbReference type="Gene3D" id="3.90.950.10">
    <property type="match status" value="1"/>
</dbReference>
<dbReference type="CDD" id="cd00555">
    <property type="entry name" value="Maf"/>
    <property type="match status" value="1"/>
</dbReference>
<dbReference type="PANTHER" id="PTHR43213">
    <property type="entry name" value="BIFUNCTIONAL DTTP/UTP PYROPHOSPHATASE/METHYLTRANSFERASE PROTEIN-RELATED"/>
    <property type="match status" value="1"/>
</dbReference>
<dbReference type="EMBL" id="CAEZUQ010000091">
    <property type="protein sequence ID" value="CAB4611223.1"/>
    <property type="molecule type" value="Genomic_DNA"/>
</dbReference>
<dbReference type="EMBL" id="CAEZSJ010000041">
    <property type="protein sequence ID" value="CAB4536300.1"/>
    <property type="molecule type" value="Genomic_DNA"/>
</dbReference>
<evidence type="ECO:0000256" key="2">
    <source>
        <dbReference type="ARBA" id="ARBA00022801"/>
    </source>
</evidence>
<sequence>MSELMSESRRVVLASASPSRKRLLESSGISAEVIVSGVDEEDPKLTALAPREMVIALAILKAHTIKNLVGNEHLIIGCDSTFEFNGQSFGKPLTPEVAIARCKELRGNFGYLHTGHCIIDTKQGIEISDVSTAKVFFADMSDDEIAGYVATGEPLNVAGGFTLDGLSAPFITKIEGDPSGIIGLSLPLLRRAVNSLGLSWNSITQTAVNA</sequence>
<proteinExistence type="inferred from homology"/>
<dbReference type="InterPro" id="IPR003697">
    <property type="entry name" value="Maf-like"/>
</dbReference>
<dbReference type="Pfam" id="PF02545">
    <property type="entry name" value="Maf"/>
    <property type="match status" value="1"/>
</dbReference>
<dbReference type="PANTHER" id="PTHR43213:SF5">
    <property type="entry name" value="BIFUNCTIONAL DTTP_UTP PYROPHOSPHATASE_METHYLTRANSFERASE PROTEIN-RELATED"/>
    <property type="match status" value="1"/>
</dbReference>
<dbReference type="SUPFAM" id="SSF52972">
    <property type="entry name" value="ITPase-like"/>
    <property type="match status" value="1"/>
</dbReference>
<gene>
    <name evidence="3" type="ORF">UFOPK1425_00330</name>
    <name evidence="4" type="ORF">UFOPK1842_00783</name>
</gene>
<evidence type="ECO:0000313" key="3">
    <source>
        <dbReference type="EMBL" id="CAB4536300.1"/>
    </source>
</evidence>
<dbReference type="GO" id="GO:0047429">
    <property type="term" value="F:nucleoside triphosphate diphosphatase activity"/>
    <property type="evidence" value="ECO:0007669"/>
    <property type="project" value="InterPro"/>
</dbReference>
<dbReference type="PIRSF" id="PIRSF006305">
    <property type="entry name" value="Maf"/>
    <property type="match status" value="1"/>
</dbReference>
<evidence type="ECO:0000313" key="4">
    <source>
        <dbReference type="EMBL" id="CAB4611223.1"/>
    </source>
</evidence>
<dbReference type="HAMAP" id="MF_00528">
    <property type="entry name" value="Maf"/>
    <property type="match status" value="1"/>
</dbReference>
<organism evidence="4">
    <name type="scientific">freshwater metagenome</name>
    <dbReference type="NCBI Taxonomy" id="449393"/>
    <lineage>
        <taxon>unclassified sequences</taxon>
        <taxon>metagenomes</taxon>
        <taxon>ecological metagenomes</taxon>
    </lineage>
</organism>
<protein>
    <submittedName>
        <fullName evidence="4">Unannotated protein</fullName>
    </submittedName>
</protein>
<name>A0A6J6HF97_9ZZZZ</name>
<evidence type="ECO:0000256" key="1">
    <source>
        <dbReference type="ARBA" id="ARBA00001968"/>
    </source>
</evidence>
<dbReference type="AlphaFoldDB" id="A0A6J6HF97"/>
<keyword evidence="2" id="KW-0378">Hydrolase</keyword>
<reference evidence="4" key="1">
    <citation type="submission" date="2020-05" db="EMBL/GenBank/DDBJ databases">
        <authorList>
            <person name="Chiriac C."/>
            <person name="Salcher M."/>
            <person name="Ghai R."/>
            <person name="Kavagutti S V."/>
        </authorList>
    </citation>
    <scope>NUCLEOTIDE SEQUENCE</scope>
</reference>
<accession>A0A6J6HF97</accession>
<dbReference type="InterPro" id="IPR029001">
    <property type="entry name" value="ITPase-like_fam"/>
</dbReference>